<dbReference type="OrthoDB" id="2730545at2759"/>
<dbReference type="EMBL" id="LUEZ02000005">
    <property type="protein sequence ID" value="RDB30519.1"/>
    <property type="molecule type" value="Genomic_DNA"/>
</dbReference>
<evidence type="ECO:0000313" key="2">
    <source>
        <dbReference type="Proteomes" id="UP000076154"/>
    </source>
</evidence>
<name>A0A369K7D7_HYPMA</name>
<reference evidence="1" key="1">
    <citation type="submission" date="2018-04" db="EMBL/GenBank/DDBJ databases">
        <title>Whole genome sequencing of Hypsizygus marmoreus.</title>
        <authorList>
            <person name="Choi I.-G."/>
            <person name="Min B."/>
            <person name="Kim J.-G."/>
            <person name="Kim S."/>
            <person name="Oh Y.-L."/>
            <person name="Kong W.-S."/>
            <person name="Park H."/>
            <person name="Jeong J."/>
            <person name="Song E.-S."/>
        </authorList>
    </citation>
    <scope>NUCLEOTIDE SEQUENCE [LARGE SCALE GENOMIC DNA]</scope>
    <source>
        <strain evidence="1">51987-8</strain>
    </source>
</reference>
<sequence>MGVIYDWTGDTPEVEHRRLVALRQLTAHVIPCILWGEDALSFAHSVPTWLFDQQILVPDELLDAAAIILEQGKYKRTSTPNRNFMEVSGPHKGAYAFPRSIRLLHSDIPEDEPYKLEPIPQHILLLPQSYYGLDVRSTFRFQSLVPPLDSSNAGILVPKYNTFLEGLVEIIVNPPTGHWHRASKATHDIFIGYLTLYRIKPDLDLPEPPELRPIERDILSEIQTEDCAWYMDILLSKRDSVRMDALEEYKRQKLRRERESNGKDSIVNSVSPFRKGGDAIYHQTTRRYSTSQYFTRYATHPSSRPPTNIADHQPVSTANHSPAHSYLRGSSSHSLIASPSRTLFMVQRFARRFPL</sequence>
<gene>
    <name evidence="1" type="ORF">Hypma_007273</name>
</gene>
<dbReference type="AlphaFoldDB" id="A0A369K7D7"/>
<organism evidence="1 2">
    <name type="scientific">Hypsizygus marmoreus</name>
    <name type="common">White beech mushroom</name>
    <name type="synonym">Agaricus marmoreus</name>
    <dbReference type="NCBI Taxonomy" id="39966"/>
    <lineage>
        <taxon>Eukaryota</taxon>
        <taxon>Fungi</taxon>
        <taxon>Dikarya</taxon>
        <taxon>Basidiomycota</taxon>
        <taxon>Agaricomycotina</taxon>
        <taxon>Agaricomycetes</taxon>
        <taxon>Agaricomycetidae</taxon>
        <taxon>Agaricales</taxon>
        <taxon>Tricholomatineae</taxon>
        <taxon>Lyophyllaceae</taxon>
        <taxon>Hypsizygus</taxon>
    </lineage>
</organism>
<keyword evidence="2" id="KW-1185">Reference proteome</keyword>
<dbReference type="Proteomes" id="UP000076154">
    <property type="component" value="Unassembled WGS sequence"/>
</dbReference>
<protein>
    <submittedName>
        <fullName evidence="1">Uncharacterized protein</fullName>
    </submittedName>
</protein>
<comment type="caution">
    <text evidence="1">The sequence shown here is derived from an EMBL/GenBank/DDBJ whole genome shotgun (WGS) entry which is preliminary data.</text>
</comment>
<proteinExistence type="predicted"/>
<accession>A0A369K7D7</accession>
<dbReference type="InParanoid" id="A0A369K7D7"/>
<evidence type="ECO:0000313" key="1">
    <source>
        <dbReference type="EMBL" id="RDB30519.1"/>
    </source>
</evidence>